<comment type="PTM">
    <text evidence="11">Cleaved by autocatalysis into a large and a small subunit.</text>
</comment>
<dbReference type="EC" id="2.3.2.2" evidence="11"/>
<evidence type="ECO:0000256" key="12">
    <source>
        <dbReference type="SAM" id="MobiDB-lite"/>
    </source>
</evidence>
<dbReference type="Pfam" id="PF01019">
    <property type="entry name" value="G_glu_transpept"/>
    <property type="match status" value="1"/>
</dbReference>
<dbReference type="GO" id="GO:0006751">
    <property type="term" value="P:glutathione catabolic process"/>
    <property type="evidence" value="ECO:0007669"/>
    <property type="project" value="UniProtKB-UniRule"/>
</dbReference>
<dbReference type="InterPro" id="IPR000101">
    <property type="entry name" value="GGT_peptidase"/>
</dbReference>
<feature type="chain" id="PRO_5038002622" description="Glutathione hydrolase proenzyme" evidence="13">
    <location>
        <begin position="36"/>
        <end position="587"/>
    </location>
</feature>
<dbReference type="PANTHER" id="PTHR43199:SF1">
    <property type="entry name" value="GLUTATHIONE HYDROLASE PROENZYME"/>
    <property type="match status" value="1"/>
</dbReference>
<evidence type="ECO:0000256" key="7">
    <source>
        <dbReference type="ARBA" id="ARBA00023315"/>
    </source>
</evidence>
<evidence type="ECO:0000256" key="11">
    <source>
        <dbReference type="RuleBase" id="RU368036"/>
    </source>
</evidence>
<dbReference type="InterPro" id="IPR055262">
    <property type="entry name" value="GGT_CS"/>
</dbReference>
<evidence type="ECO:0000256" key="9">
    <source>
        <dbReference type="PIRSR" id="PIRSR600101-1"/>
    </source>
</evidence>
<keyword evidence="6 11" id="KW-0865">Zymogen</keyword>
<dbReference type="NCBIfam" id="TIGR00066">
    <property type="entry name" value="g_glut_trans"/>
    <property type="match status" value="1"/>
</dbReference>
<comment type="pathway">
    <text evidence="11">Sulfur metabolism; glutathione metabolism.</text>
</comment>
<evidence type="ECO:0000313" key="15">
    <source>
        <dbReference type="Proteomes" id="UP000609531"/>
    </source>
</evidence>
<dbReference type="InterPro" id="IPR029055">
    <property type="entry name" value="Ntn_hydrolases_N"/>
</dbReference>
<feature type="binding site" evidence="10">
    <location>
        <position position="117"/>
    </location>
    <ligand>
        <name>L-glutamate</name>
        <dbReference type="ChEBI" id="CHEBI:29985"/>
    </ligand>
</feature>
<dbReference type="GO" id="GO:0103068">
    <property type="term" value="F:leukotriene C4 gamma-glutamyl transferase activity"/>
    <property type="evidence" value="ECO:0007669"/>
    <property type="project" value="UniProtKB-EC"/>
</dbReference>
<reference evidence="14" key="1">
    <citation type="submission" date="2020-12" db="EMBL/GenBank/DDBJ databases">
        <title>Bacterial taxonomy.</title>
        <authorList>
            <person name="Pan X."/>
        </authorList>
    </citation>
    <scope>NUCLEOTIDE SEQUENCE</scope>
    <source>
        <strain evidence="14">B2012</strain>
    </source>
</reference>
<proteinExistence type="inferred from homology"/>
<dbReference type="PANTHER" id="PTHR43199">
    <property type="entry name" value="GLUTATHIONE HYDROLASE"/>
    <property type="match status" value="1"/>
</dbReference>
<feature type="region of interest" description="Disordered" evidence="12">
    <location>
        <begin position="568"/>
        <end position="587"/>
    </location>
</feature>
<evidence type="ECO:0000256" key="8">
    <source>
        <dbReference type="ARBA" id="ARBA00047417"/>
    </source>
</evidence>
<organism evidence="14 15">
    <name type="scientific">Acuticoccus mangrovi</name>
    <dbReference type="NCBI Taxonomy" id="2796142"/>
    <lineage>
        <taxon>Bacteria</taxon>
        <taxon>Pseudomonadati</taxon>
        <taxon>Pseudomonadota</taxon>
        <taxon>Alphaproteobacteria</taxon>
        <taxon>Hyphomicrobiales</taxon>
        <taxon>Amorphaceae</taxon>
        <taxon>Acuticoccus</taxon>
    </lineage>
</organism>
<feature type="binding site" evidence="10">
    <location>
        <position position="440"/>
    </location>
    <ligand>
        <name>L-glutamate</name>
        <dbReference type="ChEBI" id="CHEBI:29985"/>
    </ligand>
</feature>
<name>A0A934MGQ3_9HYPH</name>
<evidence type="ECO:0000256" key="4">
    <source>
        <dbReference type="ARBA" id="ARBA00022679"/>
    </source>
</evidence>
<dbReference type="PRINTS" id="PR01210">
    <property type="entry name" value="GGTRANSPTASE"/>
</dbReference>
<evidence type="ECO:0000256" key="5">
    <source>
        <dbReference type="ARBA" id="ARBA00022801"/>
    </source>
</evidence>
<dbReference type="InterPro" id="IPR043137">
    <property type="entry name" value="GGT_ssub_C"/>
</dbReference>
<dbReference type="SUPFAM" id="SSF56235">
    <property type="entry name" value="N-terminal nucleophile aminohydrolases (Ntn hydrolases)"/>
    <property type="match status" value="1"/>
</dbReference>
<keyword evidence="13" id="KW-0732">Signal</keyword>
<dbReference type="InterPro" id="IPR051792">
    <property type="entry name" value="GGT_bact"/>
</dbReference>
<evidence type="ECO:0000256" key="2">
    <source>
        <dbReference type="ARBA" id="ARBA00001089"/>
    </source>
</evidence>
<feature type="binding site" evidence="10">
    <location>
        <begin position="416"/>
        <end position="418"/>
    </location>
    <ligand>
        <name>L-glutamate</name>
        <dbReference type="ChEBI" id="CHEBI:29985"/>
    </ligand>
</feature>
<evidence type="ECO:0000256" key="13">
    <source>
        <dbReference type="SAM" id="SignalP"/>
    </source>
</evidence>
<dbReference type="RefSeq" id="WP_198882033.1">
    <property type="nucleotide sequence ID" value="NZ_JAEKJA010000007.1"/>
</dbReference>
<accession>A0A934MGQ3</accession>
<dbReference type="PROSITE" id="PS00462">
    <property type="entry name" value="G_GLU_TRANSPEPTIDASE"/>
    <property type="match status" value="1"/>
</dbReference>
<keyword evidence="4 11" id="KW-0808">Transferase</keyword>
<evidence type="ECO:0000256" key="3">
    <source>
        <dbReference type="ARBA" id="ARBA00009381"/>
    </source>
</evidence>
<feature type="signal peptide" evidence="13">
    <location>
        <begin position="1"/>
        <end position="35"/>
    </location>
</feature>
<feature type="active site" description="Nucleophile" evidence="9">
    <location>
        <position position="398"/>
    </location>
</feature>
<dbReference type="Gene3D" id="3.60.20.40">
    <property type="match status" value="1"/>
</dbReference>
<gene>
    <name evidence="14" type="primary">ggt</name>
    <name evidence="14" type="ORF">JCR33_10680</name>
</gene>
<dbReference type="Proteomes" id="UP000609531">
    <property type="component" value="Unassembled WGS sequence"/>
</dbReference>
<dbReference type="Gene3D" id="1.10.246.130">
    <property type="match status" value="1"/>
</dbReference>
<dbReference type="EMBL" id="JAEKJA010000007">
    <property type="protein sequence ID" value="MBJ3776155.1"/>
    <property type="molecule type" value="Genomic_DNA"/>
</dbReference>
<keyword evidence="15" id="KW-1185">Reference proteome</keyword>
<comment type="caution">
    <text evidence="14">The sequence shown here is derived from an EMBL/GenBank/DDBJ whole genome shotgun (WGS) entry which is preliminary data.</text>
</comment>
<comment type="catalytic activity">
    <reaction evidence="2 11">
        <text>glutathione + H2O = L-cysteinylglycine + L-glutamate</text>
        <dbReference type="Rhea" id="RHEA:28807"/>
        <dbReference type="ChEBI" id="CHEBI:15377"/>
        <dbReference type="ChEBI" id="CHEBI:29985"/>
        <dbReference type="ChEBI" id="CHEBI:57925"/>
        <dbReference type="ChEBI" id="CHEBI:61694"/>
        <dbReference type="EC" id="3.4.19.13"/>
    </reaction>
</comment>
<evidence type="ECO:0000256" key="6">
    <source>
        <dbReference type="ARBA" id="ARBA00023145"/>
    </source>
</evidence>
<sequence>MTAPWSFFAVSAWRGVARSAAIALALIASGSAAEAQIIANGQRFVPVMAEHQMVVTQEAQASEVGLDILRHGGNAVDAAVAVGFALAVTLPRAGNIGGGGFMVIHTAEGENVAVDYREMAPRAATRDMFLDASGEASPELSRRSGLAVGVPGTVAGLALAHERYGSGKLSLADLVAPAVALARDGFTVSPAMAAALATPYFRDRLLADAAAAALFYPGGEPPAAGSTLALPTLADTLEAIGEAGPAAFYEGPVAEAIVAAVAAKGGRMTLDDLATYEAVVREPVRGTFKDYEVVSMPPPSSGGVHLVQLLNILEPSPFGTWGLNSANMIHMMVEAEKYAYADRAVYLGDPDFVDVPIAALTSKDYAATIRDRIDMDRATPSSEIAADPGTLPYESNETTHFSIVDAAGNAVSNTYTLNFSYGVGFAAAGAGFLLNNELDDFSAKPGVPNAYGLVGGAANAVEPRKRPLSSMTPTILLKDGKPALVTGSPGGSRIITTVLQVILNATVHERDIATATAAPRVHHQWLPDYIRIEEGISHDTIRLLEEKGHDVRIQDAMGAAQSIAVGPDGVLTGASDPRRPGGLAVGD</sequence>
<evidence type="ECO:0000256" key="1">
    <source>
        <dbReference type="ARBA" id="ARBA00001049"/>
    </source>
</evidence>
<keyword evidence="7 11" id="KW-0012">Acyltransferase</keyword>
<dbReference type="GO" id="GO:0006750">
    <property type="term" value="P:glutathione biosynthetic process"/>
    <property type="evidence" value="ECO:0007669"/>
    <property type="project" value="UniProtKB-KW"/>
</dbReference>
<evidence type="ECO:0000256" key="10">
    <source>
        <dbReference type="PIRSR" id="PIRSR600101-2"/>
    </source>
</evidence>
<comment type="similarity">
    <text evidence="3 11">Belongs to the gamma-glutamyltransferase family.</text>
</comment>
<protein>
    <recommendedName>
        <fullName evidence="11">Glutathione hydrolase proenzyme</fullName>
        <ecNumber evidence="11">2.3.2.2</ecNumber>
        <ecNumber evidence="11">3.4.19.13</ecNumber>
    </recommendedName>
    <component>
        <recommendedName>
            <fullName evidence="11">Glutathione hydrolase large chain</fullName>
        </recommendedName>
    </component>
    <component>
        <recommendedName>
            <fullName evidence="11">Glutathione hydrolase small chain</fullName>
        </recommendedName>
    </component>
</protein>
<dbReference type="GO" id="GO:0036374">
    <property type="term" value="F:glutathione hydrolase activity"/>
    <property type="evidence" value="ECO:0007669"/>
    <property type="project" value="UniProtKB-UniRule"/>
</dbReference>
<feature type="binding site" evidence="10">
    <location>
        <position position="491"/>
    </location>
    <ligand>
        <name>L-glutamate</name>
        <dbReference type="ChEBI" id="CHEBI:29985"/>
    </ligand>
</feature>
<comment type="subunit">
    <text evidence="11">This enzyme consists of two polypeptide chains, which are synthesized in precursor form from a single polypeptide.</text>
</comment>
<keyword evidence="5 11" id="KW-0378">Hydrolase</keyword>
<keyword evidence="11" id="KW-0317">Glutathione biosynthesis</keyword>
<dbReference type="AlphaFoldDB" id="A0A934MGQ3"/>
<comment type="catalytic activity">
    <reaction evidence="8 11">
        <text>an N-terminal (5-L-glutamyl)-[peptide] + an alpha-amino acid = 5-L-glutamyl amino acid + an N-terminal L-alpha-aminoacyl-[peptide]</text>
        <dbReference type="Rhea" id="RHEA:23904"/>
        <dbReference type="Rhea" id="RHEA-COMP:9780"/>
        <dbReference type="Rhea" id="RHEA-COMP:9795"/>
        <dbReference type="ChEBI" id="CHEBI:77644"/>
        <dbReference type="ChEBI" id="CHEBI:78597"/>
        <dbReference type="ChEBI" id="CHEBI:78599"/>
        <dbReference type="ChEBI" id="CHEBI:78608"/>
        <dbReference type="EC" id="2.3.2.2"/>
    </reaction>
</comment>
<feature type="binding site" evidence="10">
    <location>
        <begin position="469"/>
        <end position="470"/>
    </location>
    <ligand>
        <name>L-glutamate</name>
        <dbReference type="ChEBI" id="CHEBI:29985"/>
    </ligand>
</feature>
<comment type="catalytic activity">
    <reaction evidence="1 11">
        <text>an S-substituted glutathione + H2O = an S-substituted L-cysteinylglycine + L-glutamate</text>
        <dbReference type="Rhea" id="RHEA:59468"/>
        <dbReference type="ChEBI" id="CHEBI:15377"/>
        <dbReference type="ChEBI" id="CHEBI:29985"/>
        <dbReference type="ChEBI" id="CHEBI:90779"/>
        <dbReference type="ChEBI" id="CHEBI:143103"/>
        <dbReference type="EC" id="3.4.19.13"/>
    </reaction>
</comment>
<dbReference type="FunFam" id="3.60.20.40:FF:000003">
    <property type="entry name" value="Gamma-glutamyltranspeptidase"/>
    <property type="match status" value="1"/>
</dbReference>
<dbReference type="InterPro" id="IPR043138">
    <property type="entry name" value="GGT_lsub"/>
</dbReference>
<dbReference type="EC" id="3.4.19.13" evidence="11"/>
<evidence type="ECO:0000313" key="14">
    <source>
        <dbReference type="EMBL" id="MBJ3776155.1"/>
    </source>
</evidence>